<gene>
    <name evidence="1" type="ORF">KSB_92020</name>
</gene>
<evidence type="ECO:0000313" key="2">
    <source>
        <dbReference type="Proteomes" id="UP000654345"/>
    </source>
</evidence>
<dbReference type="EMBL" id="BNJG01000006">
    <property type="protein sequence ID" value="GHO60727.1"/>
    <property type="molecule type" value="Genomic_DNA"/>
</dbReference>
<dbReference type="Proteomes" id="UP000654345">
    <property type="component" value="Unassembled WGS sequence"/>
</dbReference>
<sequence length="221" mass="24445">MSDFRTQVIQAKIVILAKDNVDHALADDGSGSMNTKDVRTGGRFLSGTTTRWAYTVGRSIELARQAERFDHDGIDFAIFNHGIRIYESQTSEAIAQTLHSNRPGGGTATHLAVEWGYQLYQRKVAAGGYNKKFRLTVVTDGETDLKALQATIVRIANEVGAQAGKQKNEDGYPFNITFLLVGDENEIPIDFFEQLDRGLSRLTDHDIVKVGRLENAEIKSA</sequence>
<name>A0ABQ3V709_9CHLR</name>
<proteinExistence type="predicted"/>
<accession>A0ABQ3V709</accession>
<dbReference type="InterPro" id="IPR036465">
    <property type="entry name" value="vWFA_dom_sf"/>
</dbReference>
<protein>
    <recommendedName>
        <fullName evidence="3">VWFA domain-containing protein</fullName>
    </recommendedName>
</protein>
<evidence type="ECO:0000313" key="1">
    <source>
        <dbReference type="EMBL" id="GHO60727.1"/>
    </source>
</evidence>
<evidence type="ECO:0008006" key="3">
    <source>
        <dbReference type="Google" id="ProtNLM"/>
    </source>
</evidence>
<keyword evidence="2" id="KW-1185">Reference proteome</keyword>
<organism evidence="1 2">
    <name type="scientific">Ktedonobacter robiniae</name>
    <dbReference type="NCBI Taxonomy" id="2778365"/>
    <lineage>
        <taxon>Bacteria</taxon>
        <taxon>Bacillati</taxon>
        <taxon>Chloroflexota</taxon>
        <taxon>Ktedonobacteria</taxon>
        <taxon>Ktedonobacterales</taxon>
        <taxon>Ktedonobacteraceae</taxon>
        <taxon>Ktedonobacter</taxon>
    </lineage>
</organism>
<dbReference type="Gene3D" id="3.40.50.410">
    <property type="entry name" value="von Willebrand factor, type A domain"/>
    <property type="match status" value="1"/>
</dbReference>
<dbReference type="RefSeq" id="WP_201376776.1">
    <property type="nucleotide sequence ID" value="NZ_BNJG01000006.1"/>
</dbReference>
<comment type="caution">
    <text evidence="1">The sequence shown here is derived from an EMBL/GenBank/DDBJ whole genome shotgun (WGS) entry which is preliminary data.</text>
</comment>
<dbReference type="SUPFAM" id="SSF53300">
    <property type="entry name" value="vWA-like"/>
    <property type="match status" value="1"/>
</dbReference>
<reference evidence="1 2" key="1">
    <citation type="journal article" date="2021" name="Int. J. Syst. Evol. Microbiol.">
        <title>Reticulibacter mediterranei gen. nov., sp. nov., within the new family Reticulibacteraceae fam. nov., and Ktedonospora formicarum gen. nov., sp. nov., Ktedonobacter robiniae sp. nov., Dictyobacter formicarum sp. nov. and Dictyobacter arantiisoli sp. nov., belonging to the class Ktedonobacteria.</title>
        <authorList>
            <person name="Yabe S."/>
            <person name="Zheng Y."/>
            <person name="Wang C.M."/>
            <person name="Sakai Y."/>
            <person name="Abe K."/>
            <person name="Yokota A."/>
            <person name="Donadio S."/>
            <person name="Cavaletti L."/>
            <person name="Monciardini P."/>
        </authorList>
    </citation>
    <scope>NUCLEOTIDE SEQUENCE [LARGE SCALE GENOMIC DNA]</scope>
    <source>
        <strain evidence="1 2">SOSP1-30</strain>
    </source>
</reference>